<name>A0AAE3B7K4_9RHOB</name>
<feature type="transmembrane region" description="Helical" evidence="6">
    <location>
        <begin position="144"/>
        <end position="165"/>
    </location>
</feature>
<dbReference type="Pfam" id="PF01810">
    <property type="entry name" value="LysE"/>
    <property type="match status" value="1"/>
</dbReference>
<protein>
    <submittedName>
        <fullName evidence="7">LysE family translocator</fullName>
    </submittedName>
</protein>
<dbReference type="Proteomes" id="UP000732193">
    <property type="component" value="Unassembled WGS sequence"/>
</dbReference>
<keyword evidence="4 6" id="KW-1133">Transmembrane helix</keyword>
<keyword evidence="2" id="KW-1003">Cell membrane</keyword>
<reference evidence="7 8" key="1">
    <citation type="submission" date="2021-01" db="EMBL/GenBank/DDBJ databases">
        <title>Diatom-associated Roseobacters Show Island Model of Population Structure.</title>
        <authorList>
            <person name="Qu L."/>
            <person name="Feng X."/>
            <person name="Chen Y."/>
            <person name="Li L."/>
            <person name="Wang X."/>
            <person name="Hu Z."/>
            <person name="Wang H."/>
            <person name="Luo H."/>
        </authorList>
    </citation>
    <scope>NUCLEOTIDE SEQUENCE [LARGE SCALE GENOMIC DNA]</scope>
    <source>
        <strain evidence="7 8">TR60-84</strain>
    </source>
</reference>
<dbReference type="AlphaFoldDB" id="A0AAE3B7K4"/>
<comment type="subcellular location">
    <subcellularLocation>
        <location evidence="1">Cell membrane</location>
        <topology evidence="1">Multi-pass membrane protein</topology>
    </subcellularLocation>
</comment>
<dbReference type="InterPro" id="IPR001123">
    <property type="entry name" value="LeuE-type"/>
</dbReference>
<dbReference type="PIRSF" id="PIRSF006324">
    <property type="entry name" value="LeuE"/>
    <property type="match status" value="1"/>
</dbReference>
<keyword evidence="3 6" id="KW-0812">Transmembrane</keyword>
<keyword evidence="8" id="KW-1185">Reference proteome</keyword>
<dbReference type="GO" id="GO:0015171">
    <property type="term" value="F:amino acid transmembrane transporter activity"/>
    <property type="evidence" value="ECO:0007669"/>
    <property type="project" value="TreeGrafter"/>
</dbReference>
<feature type="transmembrane region" description="Helical" evidence="6">
    <location>
        <begin position="185"/>
        <end position="203"/>
    </location>
</feature>
<dbReference type="EMBL" id="JAFBRM010000003">
    <property type="protein sequence ID" value="MBM1714631.1"/>
    <property type="molecule type" value="Genomic_DNA"/>
</dbReference>
<feature type="transmembrane region" description="Helical" evidence="6">
    <location>
        <begin position="75"/>
        <end position="92"/>
    </location>
</feature>
<evidence type="ECO:0000313" key="8">
    <source>
        <dbReference type="Proteomes" id="UP000732193"/>
    </source>
</evidence>
<feature type="transmembrane region" description="Helical" evidence="6">
    <location>
        <begin position="112"/>
        <end position="132"/>
    </location>
</feature>
<evidence type="ECO:0000313" key="7">
    <source>
        <dbReference type="EMBL" id="MBM1714631.1"/>
    </source>
</evidence>
<evidence type="ECO:0000256" key="4">
    <source>
        <dbReference type="ARBA" id="ARBA00022989"/>
    </source>
</evidence>
<proteinExistence type="predicted"/>
<accession>A0AAE3B7K4</accession>
<dbReference type="PANTHER" id="PTHR30086">
    <property type="entry name" value="ARGININE EXPORTER PROTEIN ARGO"/>
    <property type="match status" value="1"/>
</dbReference>
<dbReference type="RefSeq" id="WP_203242669.1">
    <property type="nucleotide sequence ID" value="NZ_JAFBRH010000003.1"/>
</dbReference>
<evidence type="ECO:0000256" key="6">
    <source>
        <dbReference type="SAM" id="Phobius"/>
    </source>
</evidence>
<evidence type="ECO:0000256" key="3">
    <source>
        <dbReference type="ARBA" id="ARBA00022692"/>
    </source>
</evidence>
<comment type="caution">
    <text evidence="7">The sequence shown here is derived from an EMBL/GenBank/DDBJ whole genome shotgun (WGS) entry which is preliminary data.</text>
</comment>
<feature type="transmembrane region" description="Helical" evidence="6">
    <location>
        <begin position="40"/>
        <end position="68"/>
    </location>
</feature>
<evidence type="ECO:0000256" key="5">
    <source>
        <dbReference type="ARBA" id="ARBA00023136"/>
    </source>
</evidence>
<organism evidence="7 8">
    <name type="scientific">Sulfitobacter geojensis</name>
    <dbReference type="NCBI Taxonomy" id="1342299"/>
    <lineage>
        <taxon>Bacteria</taxon>
        <taxon>Pseudomonadati</taxon>
        <taxon>Pseudomonadota</taxon>
        <taxon>Alphaproteobacteria</taxon>
        <taxon>Rhodobacterales</taxon>
        <taxon>Roseobacteraceae</taxon>
        <taxon>Sulfitobacter</taxon>
    </lineage>
</organism>
<evidence type="ECO:0000256" key="2">
    <source>
        <dbReference type="ARBA" id="ARBA00022475"/>
    </source>
</evidence>
<sequence>MVDPITLLAFVPAALALNLTPGPDMMFCLGQGLRAGPRAAIAGSGGVAVGGMVHVALAGLGLGALIAAHPWAFDVIRWIGVVYLVYLAIGAFRPPPPAGPTGPGLSVARAFGTGLLINLTNPKVILFVLAFVPQFIRPEAGNVFAQFLICGAVIGVGGFIINGAVGAFAGRFGRALATGGRAARVTGWISGGIFLGLAARLAVLERS</sequence>
<evidence type="ECO:0000256" key="1">
    <source>
        <dbReference type="ARBA" id="ARBA00004651"/>
    </source>
</evidence>
<keyword evidence="5 6" id="KW-0472">Membrane</keyword>
<dbReference type="GO" id="GO:0005886">
    <property type="term" value="C:plasma membrane"/>
    <property type="evidence" value="ECO:0007669"/>
    <property type="project" value="UniProtKB-SubCell"/>
</dbReference>
<dbReference type="PANTHER" id="PTHR30086:SF20">
    <property type="entry name" value="ARGININE EXPORTER PROTEIN ARGO-RELATED"/>
    <property type="match status" value="1"/>
</dbReference>
<gene>
    <name evidence="7" type="ORF">JQV55_13750</name>
</gene>